<evidence type="ECO:0000313" key="23">
    <source>
        <dbReference type="Proteomes" id="UP000472261"/>
    </source>
</evidence>
<evidence type="ECO:0000256" key="4">
    <source>
        <dbReference type="ARBA" id="ARBA00022553"/>
    </source>
</evidence>
<feature type="region of interest" description="Disordered" evidence="18">
    <location>
        <begin position="1220"/>
        <end position="1263"/>
    </location>
</feature>
<evidence type="ECO:0000256" key="14">
    <source>
        <dbReference type="ARBA" id="ARBA00023242"/>
    </source>
</evidence>
<keyword evidence="13" id="KW-0804">Transcription</keyword>
<evidence type="ECO:0000256" key="1">
    <source>
        <dbReference type="ARBA" id="ARBA00004123"/>
    </source>
</evidence>
<evidence type="ECO:0000256" key="8">
    <source>
        <dbReference type="ARBA" id="ARBA00022771"/>
    </source>
</evidence>
<evidence type="ECO:0000256" key="3">
    <source>
        <dbReference type="ARBA" id="ARBA00022491"/>
    </source>
</evidence>
<dbReference type="SMART" id="SM00438">
    <property type="entry name" value="ZnF_NFX"/>
    <property type="match status" value="9"/>
</dbReference>
<organism evidence="22 23">
    <name type="scientific">Phasianus colchicus</name>
    <name type="common">Common pheasant</name>
    <dbReference type="NCBI Taxonomy" id="9054"/>
    <lineage>
        <taxon>Eukaryota</taxon>
        <taxon>Metazoa</taxon>
        <taxon>Chordata</taxon>
        <taxon>Craniata</taxon>
        <taxon>Vertebrata</taxon>
        <taxon>Euteleostomi</taxon>
        <taxon>Archelosauria</taxon>
        <taxon>Archosauria</taxon>
        <taxon>Dinosauria</taxon>
        <taxon>Saurischia</taxon>
        <taxon>Theropoda</taxon>
        <taxon>Coelurosauria</taxon>
        <taxon>Aves</taxon>
        <taxon>Neognathae</taxon>
        <taxon>Galloanserae</taxon>
        <taxon>Galliformes</taxon>
        <taxon>Phasianidae</taxon>
        <taxon>Phasianinae</taxon>
        <taxon>Phasianus</taxon>
    </lineage>
</organism>
<dbReference type="InterPro" id="IPR019787">
    <property type="entry name" value="Znf_PHD-finger"/>
</dbReference>
<evidence type="ECO:0000259" key="21">
    <source>
        <dbReference type="PROSITE" id="PS51061"/>
    </source>
</evidence>
<feature type="compositionally biased region" description="Basic residues" evidence="18">
    <location>
        <begin position="395"/>
        <end position="407"/>
    </location>
</feature>
<keyword evidence="8 17" id="KW-0863">Zinc-finger</keyword>
<evidence type="ECO:0000256" key="10">
    <source>
        <dbReference type="ARBA" id="ARBA00022833"/>
    </source>
</evidence>
<feature type="compositionally biased region" description="Basic and acidic residues" evidence="18">
    <location>
        <begin position="415"/>
        <end position="432"/>
    </location>
</feature>
<accession>A0A669PET5</accession>
<dbReference type="InterPro" id="IPR000967">
    <property type="entry name" value="Znf_NFX1"/>
</dbReference>
<keyword evidence="23" id="KW-1185">Reference proteome</keyword>
<feature type="compositionally biased region" description="Low complexity" evidence="18">
    <location>
        <begin position="64"/>
        <end position="78"/>
    </location>
</feature>
<sequence length="1263" mass="141536">MQPVQGRATAVKFIAKQAADLLPALALLCRYYFSFLPPFQPQNSRLSVYYSADTDDPLRPADSGTALTAPTARPALTPRPAPRGRSCPPAQCGCALSSARTRGAVGAEARARPPGSWTVGWGREREESVGMAEARPNTGVLNLNPDADDSISGERLPTDINWVKKDRKECSRNQNRRSLLCPSLPEKDYGSSSTKHYDVYNPESRYGNSEDFHQYFGTSRSSKNRSFQNQRWHRSRNDTTCTKSKVRQSTAEAAACPGISDAAKLPGRRAPIKGYNEFISSESDREVANADSRGAKPKKSHLVHAPGRGFREKGKQVHEREKRMSSKQKVELFENTPSLDLTQSDSSESSAGKAFSEAPIGSGDEQKGYNYVNKRYPRKPMWNKPPVEKEYQKRHDSHHSRNTKAGKKSSLACTAKDKNERKKEFSDHKNDENVTSEIRNELLESARCNGRKFLLKGDQAPSLNFSWTQYWKKQSDIPKNKETHTGSLIEQLTTEKYECMVCCEVVRIVAPVWSCQNCYHVFHLNCIKKWARSPASQAEDSNSGWRCPACQNASTQVPKTYTCFCGKVHNPEWNRNEIPHSCGELCGKKRQCLDCPHLCNILCHPGPCPSCPAFVTKTCECGQTSHSVRCGQSTKIHCSNVCGSTLNCGKHRCTQVCHAGECLPCQLKVQQVCYCGKNFKEVLCGTKEEFYDGFGSFSCQNTCGKTLNCGRHNCTQVCHPQPCQLCPRLPQVVYRCPCGQTPLSKLLELGCIERKICTDPIPSCGKTCGKPLSCGSYELLHTCESLCHEGDCKPCSQTSNIYCRCGFKKKEVPCALLRNKAAITFMCDKRCNKKRSCGRHKCNEVCCVDTEHKCSLVCGRKLNCGLHRCEEPCHRGSCQTCWQTSFDELTCYCGESVIYPPVPCGTQPPECKKTCTRPHDCDHPVYHSCHSEEKCPPCTYLTQKWCMGKHELRSNIPCHLTDISCGLRCNQMLKCGMHKCKRICHKGECLIDEECKQPCIIPRLYCNHPCMAPCHPSSSCPTTSCCAKVELQCECGRRKESMICSEASNTYQRIAAISIATKLTDLQLGDSVEISRLITKKEMKQARLQCDEECLALQRNRRLADALEIDDNSDPFNTRSSGPKYSDLLKEDARKDIKFVSDVEKEMRMLVEAVNKGKYTKKSHCYPPMNRDHRRIIHELAQVYGIESVSYDNEPKRNVVITAVKGKSICPSNTLTSVLDKEMKSRPPPPIPHYKQTDKNSGSSGLSKPLKEEPIIDYFDVQD</sequence>
<dbReference type="CDD" id="cd06008">
    <property type="entry name" value="NF-X1-zinc-finger"/>
    <property type="match status" value="6"/>
</dbReference>
<dbReference type="Ensembl" id="ENSPCLT00000008234.1">
    <property type="protein sequence ID" value="ENSPCLP00000005955.1"/>
    <property type="gene ID" value="ENSPCLG00000004995.1"/>
</dbReference>
<dbReference type="GO" id="GO:0000122">
    <property type="term" value="P:negative regulation of transcription by RNA polymerase II"/>
    <property type="evidence" value="ECO:0007669"/>
    <property type="project" value="UniProtKB-ARBA"/>
</dbReference>
<protein>
    <recommendedName>
        <fullName evidence="15">Transcriptional repressor NF-X1</fullName>
    </recommendedName>
    <alternativeName>
        <fullName evidence="16">Nuclear transcription factor, X box-binding protein 1</fullName>
    </alternativeName>
</protein>
<keyword evidence="6" id="KW-0479">Metal-binding</keyword>
<feature type="region of interest" description="Disordered" evidence="18">
    <location>
        <begin position="57"/>
        <end position="87"/>
    </location>
</feature>
<dbReference type="Pfam" id="PF01424">
    <property type="entry name" value="R3H"/>
    <property type="match status" value="1"/>
</dbReference>
<dbReference type="InterPro" id="IPR034078">
    <property type="entry name" value="NFX1_fam"/>
</dbReference>
<keyword evidence="14" id="KW-0539">Nucleus</keyword>
<feature type="compositionally biased region" description="Polar residues" evidence="18">
    <location>
        <begin position="219"/>
        <end position="230"/>
    </location>
</feature>
<evidence type="ECO:0000256" key="12">
    <source>
        <dbReference type="ARBA" id="ARBA00023125"/>
    </source>
</evidence>
<proteinExistence type="inferred from homology"/>
<evidence type="ECO:0000256" key="17">
    <source>
        <dbReference type="PROSITE-ProRule" id="PRU00175"/>
    </source>
</evidence>
<dbReference type="Pfam" id="PF01422">
    <property type="entry name" value="zf-NF-X1"/>
    <property type="match status" value="7"/>
</dbReference>
<evidence type="ECO:0000313" key="22">
    <source>
        <dbReference type="Ensembl" id="ENSPCLP00000005955.1"/>
    </source>
</evidence>
<keyword evidence="7" id="KW-0677">Repeat</keyword>
<evidence type="ECO:0000256" key="11">
    <source>
        <dbReference type="ARBA" id="ARBA00023015"/>
    </source>
</evidence>
<dbReference type="GO" id="GO:0005634">
    <property type="term" value="C:nucleus"/>
    <property type="evidence" value="ECO:0007669"/>
    <property type="project" value="UniProtKB-SubCell"/>
</dbReference>
<feature type="region of interest" description="Disordered" evidence="18">
    <location>
        <begin position="219"/>
        <end position="243"/>
    </location>
</feature>
<reference evidence="22" key="1">
    <citation type="submission" date="2025-08" db="UniProtKB">
        <authorList>
            <consortium name="Ensembl"/>
        </authorList>
    </citation>
    <scope>IDENTIFICATION</scope>
</reference>
<evidence type="ECO:0000256" key="13">
    <source>
        <dbReference type="ARBA" id="ARBA00023163"/>
    </source>
</evidence>
<feature type="domain" description="PHD-type" evidence="19">
    <location>
        <begin position="496"/>
        <end position="553"/>
    </location>
</feature>
<evidence type="ECO:0000259" key="20">
    <source>
        <dbReference type="PROSITE" id="PS50089"/>
    </source>
</evidence>
<dbReference type="GO" id="GO:0008270">
    <property type="term" value="F:zinc ion binding"/>
    <property type="evidence" value="ECO:0007669"/>
    <property type="project" value="UniProtKB-KW"/>
</dbReference>
<evidence type="ECO:0000256" key="18">
    <source>
        <dbReference type="SAM" id="MobiDB-lite"/>
    </source>
</evidence>
<dbReference type="FunFam" id="3.30.1370.50:FF:000003">
    <property type="entry name" value="Transcriptional repressor NF-X1 isoform 1"/>
    <property type="match status" value="1"/>
</dbReference>
<dbReference type="InterPro" id="IPR036867">
    <property type="entry name" value="R3H_dom_sf"/>
</dbReference>
<evidence type="ECO:0000256" key="7">
    <source>
        <dbReference type="ARBA" id="ARBA00022737"/>
    </source>
</evidence>
<evidence type="ECO:0000259" key="19">
    <source>
        <dbReference type="PROSITE" id="PS50016"/>
    </source>
</evidence>
<dbReference type="CDD" id="cd16696">
    <property type="entry name" value="RING-CH-C4HC3_NFX1"/>
    <property type="match status" value="1"/>
</dbReference>
<evidence type="ECO:0000256" key="2">
    <source>
        <dbReference type="ARBA" id="ARBA00007269"/>
    </source>
</evidence>
<keyword evidence="10" id="KW-0862">Zinc</keyword>
<feature type="domain" description="RING-type" evidence="20">
    <location>
        <begin position="499"/>
        <end position="551"/>
    </location>
</feature>
<keyword evidence="4" id="KW-0597">Phosphoprotein</keyword>
<feature type="domain" description="R3H" evidence="21">
    <location>
        <begin position="1137"/>
        <end position="1205"/>
    </location>
</feature>
<comment type="similarity">
    <text evidence="2">Belongs to the NFX1 family.</text>
</comment>
<evidence type="ECO:0000256" key="15">
    <source>
        <dbReference type="ARBA" id="ARBA00072498"/>
    </source>
</evidence>
<dbReference type="PANTHER" id="PTHR12360">
    <property type="entry name" value="NUCLEAR TRANSCRIPTION FACTOR, X-BOX BINDING 1 NFX1"/>
    <property type="match status" value="1"/>
</dbReference>
<dbReference type="AlphaFoldDB" id="A0A669PET5"/>
<dbReference type="SMART" id="SM00393">
    <property type="entry name" value="R3H"/>
    <property type="match status" value="1"/>
</dbReference>
<dbReference type="PROSITE" id="PS50016">
    <property type="entry name" value="ZF_PHD_2"/>
    <property type="match status" value="1"/>
</dbReference>
<dbReference type="PROSITE" id="PS51061">
    <property type="entry name" value="R3H"/>
    <property type="match status" value="1"/>
</dbReference>
<keyword evidence="5" id="KW-0808">Transferase</keyword>
<evidence type="ECO:0000256" key="6">
    <source>
        <dbReference type="ARBA" id="ARBA00022723"/>
    </source>
</evidence>
<dbReference type="Gene3D" id="3.30.1370.50">
    <property type="entry name" value="R3H-like domain"/>
    <property type="match status" value="1"/>
</dbReference>
<dbReference type="SUPFAM" id="SSF82708">
    <property type="entry name" value="R3H domain"/>
    <property type="match status" value="1"/>
</dbReference>
<dbReference type="InterPro" id="IPR001841">
    <property type="entry name" value="Znf_RING"/>
</dbReference>
<dbReference type="PROSITE" id="PS50089">
    <property type="entry name" value="ZF_RING_2"/>
    <property type="match status" value="1"/>
</dbReference>
<comment type="subcellular location">
    <subcellularLocation>
        <location evidence="1">Nucleus</location>
    </subcellularLocation>
</comment>
<dbReference type="InterPro" id="IPR034076">
    <property type="entry name" value="R3H_NF-X1"/>
</dbReference>
<dbReference type="OMA" id="CECGRTX"/>
<keyword evidence="3" id="KW-0678">Repressor</keyword>
<feature type="compositionally biased region" description="Polar residues" evidence="18">
    <location>
        <begin position="335"/>
        <end position="350"/>
    </location>
</feature>
<reference evidence="22" key="2">
    <citation type="submission" date="2025-09" db="UniProtKB">
        <authorList>
            <consortium name="Ensembl"/>
        </authorList>
    </citation>
    <scope>IDENTIFICATION</scope>
</reference>
<evidence type="ECO:0000256" key="5">
    <source>
        <dbReference type="ARBA" id="ARBA00022679"/>
    </source>
</evidence>
<dbReference type="GO" id="GO:0000981">
    <property type="term" value="F:DNA-binding transcription factor activity, RNA polymerase II-specific"/>
    <property type="evidence" value="ECO:0007669"/>
    <property type="project" value="TreeGrafter"/>
</dbReference>
<keyword evidence="12" id="KW-0238">DNA-binding</keyword>
<keyword evidence="11" id="KW-0805">Transcription regulation</keyword>
<dbReference type="GO" id="GO:0016740">
    <property type="term" value="F:transferase activity"/>
    <property type="evidence" value="ECO:0007669"/>
    <property type="project" value="UniProtKB-KW"/>
</dbReference>
<dbReference type="PANTHER" id="PTHR12360:SF12">
    <property type="entry name" value="TRANSCRIPTIONAL REPRESSOR NF-X1"/>
    <property type="match status" value="1"/>
</dbReference>
<evidence type="ECO:0000256" key="16">
    <source>
        <dbReference type="ARBA" id="ARBA00078536"/>
    </source>
</evidence>
<keyword evidence="9" id="KW-0833">Ubl conjugation pathway</keyword>
<dbReference type="Proteomes" id="UP000472261">
    <property type="component" value="Unplaced"/>
</dbReference>
<dbReference type="InterPro" id="IPR001374">
    <property type="entry name" value="R3H_dom"/>
</dbReference>
<evidence type="ECO:0000256" key="9">
    <source>
        <dbReference type="ARBA" id="ARBA00022786"/>
    </source>
</evidence>
<dbReference type="CDD" id="cd02643">
    <property type="entry name" value="R3H_NF-X1"/>
    <property type="match status" value="1"/>
</dbReference>
<name>A0A669PET5_PHACC</name>
<dbReference type="SUPFAM" id="SSF57850">
    <property type="entry name" value="RING/U-box"/>
    <property type="match status" value="1"/>
</dbReference>
<feature type="compositionally biased region" description="Basic and acidic residues" evidence="18">
    <location>
        <begin position="309"/>
        <end position="332"/>
    </location>
</feature>
<feature type="region of interest" description="Disordered" evidence="18">
    <location>
        <begin position="282"/>
        <end position="432"/>
    </location>
</feature>
<dbReference type="SMART" id="SM00184">
    <property type="entry name" value="RING"/>
    <property type="match status" value="1"/>
</dbReference>
<dbReference type="GO" id="GO:0000977">
    <property type="term" value="F:RNA polymerase II transcription regulatory region sequence-specific DNA binding"/>
    <property type="evidence" value="ECO:0007669"/>
    <property type="project" value="TreeGrafter"/>
</dbReference>